<dbReference type="RefSeq" id="WP_132297149.1">
    <property type="nucleotide sequence ID" value="NZ_SMFU01000013.1"/>
</dbReference>
<sequence length="69" mass="7517">MSYKKPVFKETHQTIAEQTRSYLKSGGKIEEVPAGYTGQAKLADKQKHYLASSTGLPAGSLKKPGINNH</sequence>
<dbReference type="Pfam" id="PF20661">
    <property type="entry name" value="SutA-RBD"/>
    <property type="match status" value="1"/>
</dbReference>
<evidence type="ECO:0000313" key="2">
    <source>
        <dbReference type="EMBL" id="TCK03083.1"/>
    </source>
</evidence>
<comment type="caution">
    <text evidence="2">The sequence shown here is derived from an EMBL/GenBank/DDBJ whole genome shotgun (WGS) entry which is preliminary data.</text>
</comment>
<gene>
    <name evidence="2" type="ORF">CLV83_4142</name>
</gene>
<feature type="domain" description="Transcriptional regulator SutA RNAP-binding" evidence="1">
    <location>
        <begin position="9"/>
        <end position="39"/>
    </location>
</feature>
<keyword evidence="3" id="KW-1185">Reference proteome</keyword>
<evidence type="ECO:0000313" key="3">
    <source>
        <dbReference type="Proteomes" id="UP000294546"/>
    </source>
</evidence>
<accession>A0A4R1G8Y7</accession>
<organism evidence="2 3">
    <name type="scientific">Marinobacterium mangrovicola</name>
    <dbReference type="NCBI Taxonomy" id="1476959"/>
    <lineage>
        <taxon>Bacteria</taxon>
        <taxon>Pseudomonadati</taxon>
        <taxon>Pseudomonadota</taxon>
        <taxon>Gammaproteobacteria</taxon>
        <taxon>Oceanospirillales</taxon>
        <taxon>Oceanospirillaceae</taxon>
        <taxon>Marinobacterium</taxon>
    </lineage>
</organism>
<dbReference type="Proteomes" id="UP000294546">
    <property type="component" value="Unassembled WGS sequence"/>
</dbReference>
<protein>
    <recommendedName>
        <fullName evidence="1">Transcriptional regulator SutA RNAP-binding domain-containing protein</fullName>
    </recommendedName>
</protein>
<evidence type="ECO:0000259" key="1">
    <source>
        <dbReference type="Pfam" id="PF20661"/>
    </source>
</evidence>
<reference evidence="2 3" key="1">
    <citation type="submission" date="2019-03" db="EMBL/GenBank/DDBJ databases">
        <title>Genomic Encyclopedia of Archaeal and Bacterial Type Strains, Phase II (KMG-II): from individual species to whole genera.</title>
        <authorList>
            <person name="Goeker M."/>
        </authorList>
    </citation>
    <scope>NUCLEOTIDE SEQUENCE [LARGE SCALE GENOMIC DNA]</scope>
    <source>
        <strain evidence="2 3">DSM 27697</strain>
    </source>
</reference>
<dbReference type="InterPro" id="IPR049191">
    <property type="entry name" value="SutA_RBD"/>
</dbReference>
<proteinExistence type="predicted"/>
<dbReference type="OrthoDB" id="6372201at2"/>
<dbReference type="AlphaFoldDB" id="A0A4R1G8Y7"/>
<name>A0A4R1G8Y7_9GAMM</name>
<dbReference type="EMBL" id="SMFU01000013">
    <property type="protein sequence ID" value="TCK03083.1"/>
    <property type="molecule type" value="Genomic_DNA"/>
</dbReference>